<keyword evidence="7" id="KW-0677">Repeat</keyword>
<feature type="binding site" evidence="7">
    <location>
        <begin position="38"/>
        <end position="45"/>
    </location>
    <ligand>
        <name>ATP</name>
        <dbReference type="ChEBI" id="CHEBI:30616"/>
        <label>1</label>
    </ligand>
</feature>
<comment type="function">
    <text evidence="7">A translation factor that gates the progression of the 70S ribosomal initiation complex (IC, containing tRNA(fMet) in the P-site) into the translation elongation cycle by using a mechanism sensitive to the ATP/ADP ratio. Binds to the 70S ribosome E-site where it modulates the state of the translating ribosome during subunit translocation. ATP hydrolysis probably frees it from the ribosome, which can enter the elongation phase.</text>
</comment>
<protein>
    <recommendedName>
        <fullName evidence="7">Energy-dependent translational throttle protein EttA</fullName>
        <ecNumber evidence="7">3.6.1.-</ecNumber>
    </recommendedName>
    <alternativeName>
        <fullName evidence="7">Translational regulatory factor EttA</fullName>
    </alternativeName>
</protein>
<evidence type="ECO:0000256" key="1">
    <source>
        <dbReference type="ARBA" id="ARBA00005868"/>
    </source>
</evidence>
<comment type="similarity">
    <text evidence="1 7">Belongs to the ABC transporter superfamily. ABCF family. Translational throttle EttA subfamily.</text>
</comment>
<feature type="domain" description="ABC transporter" evidence="8">
    <location>
        <begin position="3"/>
        <end position="258"/>
    </location>
</feature>
<dbReference type="SMART" id="SM00382">
    <property type="entry name" value="AAA"/>
    <property type="match status" value="2"/>
</dbReference>
<dbReference type="PANTHER" id="PTHR43858:SF1">
    <property type="entry name" value="ABC TRANSPORTER-RELATED PROTEIN"/>
    <property type="match status" value="1"/>
</dbReference>
<keyword evidence="6 7" id="KW-0810">Translation regulation</keyword>
<dbReference type="InterPro" id="IPR003439">
    <property type="entry name" value="ABC_transporter-like_ATP-bd"/>
</dbReference>
<comment type="catalytic activity">
    <reaction evidence="7">
        <text>ATP + H2O = ADP + phosphate + H(+)</text>
        <dbReference type="Rhea" id="RHEA:13065"/>
        <dbReference type="ChEBI" id="CHEBI:15377"/>
        <dbReference type="ChEBI" id="CHEBI:15378"/>
        <dbReference type="ChEBI" id="CHEBI:30616"/>
        <dbReference type="ChEBI" id="CHEBI:43474"/>
        <dbReference type="ChEBI" id="CHEBI:456216"/>
    </reaction>
</comment>
<evidence type="ECO:0000256" key="7">
    <source>
        <dbReference type="HAMAP-Rule" id="MF_00847"/>
    </source>
</evidence>
<dbReference type="HAMAP" id="MF_00847">
    <property type="entry name" value="EttA"/>
    <property type="match status" value="1"/>
</dbReference>
<dbReference type="EMBL" id="JAROCB010000001">
    <property type="protein sequence ID" value="MDN4596393.1"/>
    <property type="molecule type" value="Genomic_DNA"/>
</dbReference>
<comment type="subunit">
    <text evidence="7">Monomer. Probably contacts ribosomal proteins L1, L5, L33 and S7, the 16S and 23S rRNA and the P-site containing tRNA(fMet).</text>
</comment>
<comment type="caution">
    <text evidence="9">The sequence shown here is derived from an EMBL/GenBank/DDBJ whole genome shotgun (WGS) entry which is preliminary data.</text>
</comment>
<evidence type="ECO:0000256" key="4">
    <source>
        <dbReference type="ARBA" id="ARBA00022741"/>
    </source>
</evidence>
<name>A0ABT8IUD7_9MICO</name>
<evidence type="ECO:0000313" key="10">
    <source>
        <dbReference type="Proteomes" id="UP001174210"/>
    </source>
</evidence>
<dbReference type="PANTHER" id="PTHR43858">
    <property type="entry name" value="ENERGY-DEPENDENT TRANSLATIONAL THROTTLE PROTEIN ETTA"/>
    <property type="match status" value="1"/>
</dbReference>
<proteinExistence type="inferred from homology"/>
<gene>
    <name evidence="7 9" type="primary">ettA</name>
    <name evidence="9" type="ORF">P5G59_04510</name>
</gene>
<feature type="domain" description="ABC transporter" evidence="8">
    <location>
        <begin position="324"/>
        <end position="541"/>
    </location>
</feature>
<comment type="domain">
    <text evidence="7">The P-site tRNA interaction motif (PtIM domain) probably interacts with the P-site tRNA(fMet) as well as the 23S rRNA.</text>
</comment>
<sequence length="560" mass="62101">MAEYIYSMVRARKAVGDKVILDDVTMAFLPGAKIGVVGPNGAGKSTILKIMAGLDTPSNGEAKLSPGYSVGILMQEPELDENKTVLENVQEGVGEIKQKVDRFNEISGLLADPDADFDTLLAEMGTLQEQIDAADAWDLDSQLEQAMDALRCPPGDWPVNTLSGGEKRRVALCKLLLQKPDLLLLDEPTNHLDAESVLWLEQHLAKYHGAVLAVTHDRYFLDHVAEWIAEVDRGHLYPYEGNYSTYLEKKRERLAIQGKKDAKLAKRLSEELDWVRSNAKGRQAKSKARLARYEEMAAEAERTRKLDFEEIQIPPGPRLGQIVIDAKNLEKGFGDRKLIDDLTFTLPRNGIVGVIGPNGVGKTTLFKTIVGLEPLDGGDLKVGETVQISYVDQTRGGIDPNKNVWEVVSDGLDYIQVGKTEVPSRAYVSTFGFKGPDQQKKAGVLSGGERNRLNLALTLKQGGNLLLLDEPTNDLDVETLSSLENALLEFPGCAVVITHDRWFLDRIATHILAYEGTDENPADWYWFEGNFEAYEENKVERLGPDAAKPNRSAYRKLTRD</sequence>
<dbReference type="Pfam" id="PF00005">
    <property type="entry name" value="ABC_tran"/>
    <property type="match status" value="2"/>
</dbReference>
<keyword evidence="3 7" id="KW-0699">rRNA-binding</keyword>
<dbReference type="InterPro" id="IPR032781">
    <property type="entry name" value="ABC_tran_Xtn"/>
</dbReference>
<comment type="caution">
    <text evidence="7">Lacks conserved residue(s) required for the propagation of feature annotation.</text>
</comment>
<evidence type="ECO:0000256" key="6">
    <source>
        <dbReference type="ARBA" id="ARBA00022845"/>
    </source>
</evidence>
<comment type="subcellular location">
    <subcellularLocation>
        <location evidence="7">Cytoplasm</location>
    </subcellularLocation>
    <text evidence="7">Associates with ribosomes and polysomes.</text>
</comment>
<dbReference type="CDD" id="cd03221">
    <property type="entry name" value="ABCF_EF-3"/>
    <property type="match status" value="2"/>
</dbReference>
<dbReference type="Proteomes" id="UP001174210">
    <property type="component" value="Unassembled WGS sequence"/>
</dbReference>
<dbReference type="Gene3D" id="3.40.50.300">
    <property type="entry name" value="P-loop containing nucleotide triphosphate hydrolases"/>
    <property type="match status" value="2"/>
</dbReference>
<dbReference type="EC" id="3.6.1.-" evidence="7"/>
<dbReference type="PROSITE" id="PS00211">
    <property type="entry name" value="ABC_TRANSPORTER_1"/>
    <property type="match status" value="2"/>
</dbReference>
<keyword evidence="2 7" id="KW-0820">tRNA-binding</keyword>
<evidence type="ECO:0000256" key="3">
    <source>
        <dbReference type="ARBA" id="ARBA00022730"/>
    </source>
</evidence>
<dbReference type="PROSITE" id="PS50893">
    <property type="entry name" value="ABC_TRANSPORTER_2"/>
    <property type="match status" value="2"/>
</dbReference>
<comment type="domain">
    <text evidence="7">The arm domain is inserted in the first ABC transporter domain. Probably contacts ribosomal protein L1.</text>
</comment>
<dbReference type="SUPFAM" id="SSF52540">
    <property type="entry name" value="P-loop containing nucleoside triphosphate hydrolases"/>
    <property type="match status" value="2"/>
</dbReference>
<dbReference type="NCBIfam" id="TIGR03719">
    <property type="entry name" value="ABC_ABC_ChvD"/>
    <property type="match status" value="1"/>
</dbReference>
<dbReference type="NCBIfam" id="NF008775">
    <property type="entry name" value="PRK11819.1"/>
    <property type="match status" value="1"/>
</dbReference>
<evidence type="ECO:0000259" key="8">
    <source>
        <dbReference type="PROSITE" id="PS50893"/>
    </source>
</evidence>
<evidence type="ECO:0000313" key="9">
    <source>
        <dbReference type="EMBL" id="MDN4596393.1"/>
    </source>
</evidence>
<dbReference type="InterPro" id="IPR003593">
    <property type="entry name" value="AAA+_ATPase"/>
</dbReference>
<dbReference type="InterPro" id="IPR022374">
    <property type="entry name" value="EttA"/>
</dbReference>
<evidence type="ECO:0000256" key="5">
    <source>
        <dbReference type="ARBA" id="ARBA00022840"/>
    </source>
</evidence>
<keyword evidence="7" id="KW-0694">RNA-binding</keyword>
<keyword evidence="4 7" id="KW-0547">Nucleotide-binding</keyword>
<evidence type="ECO:0000256" key="2">
    <source>
        <dbReference type="ARBA" id="ARBA00022555"/>
    </source>
</evidence>
<accession>A0ABT8IUD7</accession>
<keyword evidence="7" id="KW-0963">Cytoplasm</keyword>
<organism evidence="9 10">
    <name type="scientific">Leifsonia virtsii</name>
    <dbReference type="NCBI Taxonomy" id="3035915"/>
    <lineage>
        <taxon>Bacteria</taxon>
        <taxon>Bacillati</taxon>
        <taxon>Actinomycetota</taxon>
        <taxon>Actinomycetes</taxon>
        <taxon>Micrococcales</taxon>
        <taxon>Microbacteriaceae</taxon>
        <taxon>Leifsonia</taxon>
    </lineage>
</organism>
<dbReference type="RefSeq" id="WP_175337378.1">
    <property type="nucleotide sequence ID" value="NZ_JAROCB010000001.1"/>
</dbReference>
<keyword evidence="5 7" id="KW-0067">ATP-binding</keyword>
<keyword evidence="10" id="KW-1185">Reference proteome</keyword>
<dbReference type="Pfam" id="PF12848">
    <property type="entry name" value="ABC_tran_Xtn"/>
    <property type="match status" value="1"/>
</dbReference>
<dbReference type="InterPro" id="IPR017871">
    <property type="entry name" value="ABC_transporter-like_CS"/>
</dbReference>
<keyword evidence="7" id="KW-0378">Hydrolase</keyword>
<reference evidence="9" key="1">
    <citation type="submission" date="2023-03" db="EMBL/GenBank/DDBJ databases">
        <title>MT1 and MT2 Draft Genomes of Novel Species.</title>
        <authorList>
            <person name="Venkateswaran K."/>
        </authorList>
    </citation>
    <scope>NUCLEOTIDE SEQUENCE</scope>
    <source>
        <strain evidence="9">F6_8S_P_1A</strain>
    </source>
</reference>
<feature type="region of interest" description="Arm" evidence="7">
    <location>
        <begin position="94"/>
        <end position="138"/>
    </location>
</feature>
<keyword evidence="7" id="KW-0648">Protein biosynthesis</keyword>
<dbReference type="InterPro" id="IPR027417">
    <property type="entry name" value="P-loop_NTPase"/>
</dbReference>
<feature type="binding site" evidence="7">
    <location>
        <begin position="356"/>
        <end position="363"/>
    </location>
    <ligand>
        <name>ATP</name>
        <dbReference type="ChEBI" id="CHEBI:30616"/>
        <label>2</label>
    </ligand>
</feature>